<dbReference type="NCBIfam" id="TIGR00090">
    <property type="entry name" value="rsfS_iojap_ybeB"/>
    <property type="match status" value="1"/>
</dbReference>
<comment type="function">
    <text evidence="2">Functions as a ribosomal silencing factor. Interacts with ribosomal protein uL14 (rplN), blocking formation of intersubunit bridge B8. Prevents association of the 30S and 50S ribosomal subunits and the formation of functional ribosomes, thus repressing translation.</text>
</comment>
<dbReference type="PANTHER" id="PTHR21043:SF0">
    <property type="entry name" value="MITOCHONDRIAL ASSEMBLY OF RIBOSOMAL LARGE SUBUNIT PROTEIN 1"/>
    <property type="match status" value="1"/>
</dbReference>
<dbReference type="PANTHER" id="PTHR21043">
    <property type="entry name" value="IOJAP SUPERFAMILY ORTHOLOG"/>
    <property type="match status" value="1"/>
</dbReference>
<dbReference type="GO" id="GO:0017148">
    <property type="term" value="P:negative regulation of translation"/>
    <property type="evidence" value="ECO:0007669"/>
    <property type="project" value="UniProtKB-UniRule"/>
</dbReference>
<dbReference type="Proteomes" id="UP000278983">
    <property type="component" value="Unassembled WGS sequence"/>
</dbReference>
<comment type="similarity">
    <text evidence="1 2">Belongs to the Iojap/RsfS family.</text>
</comment>
<name>A0A3S0RNQ2_9BACT</name>
<proteinExistence type="inferred from homology"/>
<reference evidence="3 4" key="1">
    <citation type="submission" date="2018-12" db="EMBL/GenBank/DDBJ databases">
        <title>Genome sequencing of Prevotella sp. KCOM 3155 (= JS262).</title>
        <authorList>
            <person name="Kook J.-K."/>
            <person name="Park S.-N."/>
            <person name="Lim Y.K."/>
        </authorList>
    </citation>
    <scope>NUCLEOTIDE SEQUENCE [LARGE SCALE GENOMIC DNA]</scope>
    <source>
        <strain evidence="3 4">KCOM 3155</strain>
    </source>
</reference>
<protein>
    <recommendedName>
        <fullName evidence="2">Ribosomal silencing factor RsfS</fullName>
    </recommendedName>
</protein>
<dbReference type="InterPro" id="IPR004394">
    <property type="entry name" value="Iojap/RsfS/C7orf30"/>
</dbReference>
<evidence type="ECO:0000313" key="4">
    <source>
        <dbReference type="Proteomes" id="UP000278983"/>
    </source>
</evidence>
<dbReference type="Gene3D" id="3.30.460.10">
    <property type="entry name" value="Beta Polymerase, domain 2"/>
    <property type="match status" value="1"/>
</dbReference>
<gene>
    <name evidence="2 3" type="primary">rsfS</name>
    <name evidence="3" type="ORF">EHV08_04860</name>
</gene>
<evidence type="ECO:0000313" key="3">
    <source>
        <dbReference type="EMBL" id="RUL59158.1"/>
    </source>
</evidence>
<sequence>MTTVKQLVEVITQGIQEKKGQEIVIVDMQGIEGAICNYFVICTGNSPTQVSAIMDSVEDMARDKAGEKPIRVVGEQQAQWIAMDYVDVMVHIFLPETREYYNIERLWEDAKVDVIPNID</sequence>
<evidence type="ECO:0000256" key="2">
    <source>
        <dbReference type="HAMAP-Rule" id="MF_01477"/>
    </source>
</evidence>
<comment type="subcellular location">
    <subcellularLocation>
        <location evidence="2">Cytoplasm</location>
    </subcellularLocation>
</comment>
<accession>A0A3S0RNQ2</accession>
<keyword evidence="2" id="KW-0963">Cytoplasm</keyword>
<evidence type="ECO:0000256" key="1">
    <source>
        <dbReference type="ARBA" id="ARBA00010574"/>
    </source>
</evidence>
<organism evidence="3 4">
    <name type="scientific">Prevotella koreensis</name>
    <dbReference type="NCBI Taxonomy" id="2490854"/>
    <lineage>
        <taxon>Bacteria</taxon>
        <taxon>Pseudomonadati</taxon>
        <taxon>Bacteroidota</taxon>
        <taxon>Bacteroidia</taxon>
        <taxon>Bacteroidales</taxon>
        <taxon>Prevotellaceae</taxon>
        <taxon>Prevotella</taxon>
    </lineage>
</organism>
<dbReference type="EMBL" id="RYYU01000001">
    <property type="protein sequence ID" value="RUL59158.1"/>
    <property type="molecule type" value="Genomic_DNA"/>
</dbReference>
<dbReference type="OrthoDB" id="9793681at2"/>
<keyword evidence="2" id="KW-0810">Translation regulation</keyword>
<dbReference type="AlphaFoldDB" id="A0A3S0RNQ2"/>
<keyword evidence="4" id="KW-1185">Reference proteome</keyword>
<comment type="caution">
    <text evidence="3">The sequence shown here is derived from an EMBL/GenBank/DDBJ whole genome shotgun (WGS) entry which is preliminary data.</text>
</comment>
<dbReference type="GO" id="GO:0005737">
    <property type="term" value="C:cytoplasm"/>
    <property type="evidence" value="ECO:0007669"/>
    <property type="project" value="UniProtKB-SubCell"/>
</dbReference>
<dbReference type="GO" id="GO:0043023">
    <property type="term" value="F:ribosomal large subunit binding"/>
    <property type="evidence" value="ECO:0007669"/>
    <property type="project" value="TreeGrafter"/>
</dbReference>
<dbReference type="GO" id="GO:0090071">
    <property type="term" value="P:negative regulation of ribosome biogenesis"/>
    <property type="evidence" value="ECO:0007669"/>
    <property type="project" value="UniProtKB-UniRule"/>
</dbReference>
<dbReference type="InterPro" id="IPR043519">
    <property type="entry name" value="NT_sf"/>
</dbReference>
<dbReference type="RefSeq" id="WP_126678328.1">
    <property type="nucleotide sequence ID" value="NZ_RYYU01000001.1"/>
</dbReference>
<comment type="subunit">
    <text evidence="2">Interacts with ribosomal protein uL14 (rplN).</text>
</comment>
<dbReference type="HAMAP" id="MF_01477">
    <property type="entry name" value="Iojap_RsfS"/>
    <property type="match status" value="1"/>
</dbReference>
<dbReference type="Pfam" id="PF02410">
    <property type="entry name" value="RsfS"/>
    <property type="match status" value="1"/>
</dbReference>
<dbReference type="GO" id="GO:0042256">
    <property type="term" value="P:cytosolic ribosome assembly"/>
    <property type="evidence" value="ECO:0007669"/>
    <property type="project" value="UniProtKB-UniRule"/>
</dbReference>
<keyword evidence="2" id="KW-0678">Repressor</keyword>
<dbReference type="SUPFAM" id="SSF81301">
    <property type="entry name" value="Nucleotidyltransferase"/>
    <property type="match status" value="1"/>
</dbReference>